<evidence type="ECO:0000313" key="1">
    <source>
        <dbReference type="EMBL" id="SAL07276.1"/>
    </source>
</evidence>
<evidence type="ECO:0000313" key="2">
    <source>
        <dbReference type="Proteomes" id="UP000071859"/>
    </source>
</evidence>
<sequence length="412" mass="46014">MNPSFLRIKTHLRQDVSLFLDHGTQKEILKTKNRCLLAIPSAKFKFLNELGVSDSHKNTAFSLATSVLNANPNIIDSADAFVKALEFSCALGEEAIDAMLSRFNEVPAEQTAKVIKLLLARFSKDDNRGLPSSDLVYGVILAELSRDLSRFPEMDRAPVFNSVLRHAKTLHRDGCLALLCALPRAVGDLPEDARAAAFQILWEEAGFCDDRTRHVPLPNLVDNIRMLPDSERPIAFHNALIAVSKLDSKVREPSLRQLAHNIHFCHKPNDRKAVFDAILDQVSILDCKTRRNPLAKLAQVTPYLPKNNRKAAFDSVLKQIGNLENDARGEVLSRLMEASHWLPDEVQLDAFSNVLKEAIMLKGQVLTELPKMISGLSEQDMVNALQQALACLTAFDDKTQEYIKILCAKMNM</sequence>
<dbReference type="EMBL" id="FCOX02000195">
    <property type="protein sequence ID" value="SAL07276.1"/>
    <property type="molecule type" value="Genomic_DNA"/>
</dbReference>
<reference evidence="1" key="1">
    <citation type="submission" date="2016-01" db="EMBL/GenBank/DDBJ databases">
        <authorList>
            <person name="Peeters C."/>
        </authorList>
    </citation>
    <scope>NUCLEOTIDE SEQUENCE</scope>
    <source>
        <strain evidence="1">LMG 29321</strain>
    </source>
</reference>
<gene>
    <name evidence="1" type="ORF">AWB78_08510</name>
</gene>
<name>A0A158ELN7_9BURK</name>
<comment type="caution">
    <text evidence="1">The sequence shown here is derived from an EMBL/GenBank/DDBJ whole genome shotgun (WGS) entry which is preliminary data.</text>
</comment>
<protein>
    <recommendedName>
        <fullName evidence="3">HEAT repeat protein</fullName>
    </recommendedName>
</protein>
<keyword evidence="2" id="KW-1185">Reference proteome</keyword>
<dbReference type="Proteomes" id="UP000071859">
    <property type="component" value="Unassembled WGS sequence"/>
</dbReference>
<dbReference type="RefSeq" id="WP_157697882.1">
    <property type="nucleotide sequence ID" value="NZ_FCOX02000195.1"/>
</dbReference>
<organism evidence="1 2">
    <name type="scientific">Caballeronia calidae</name>
    <dbReference type="NCBI Taxonomy" id="1777139"/>
    <lineage>
        <taxon>Bacteria</taxon>
        <taxon>Pseudomonadati</taxon>
        <taxon>Pseudomonadota</taxon>
        <taxon>Betaproteobacteria</taxon>
        <taxon>Burkholderiales</taxon>
        <taxon>Burkholderiaceae</taxon>
        <taxon>Caballeronia</taxon>
    </lineage>
</organism>
<dbReference type="AlphaFoldDB" id="A0A158ELN7"/>
<accession>A0A158ELN7</accession>
<proteinExistence type="predicted"/>
<evidence type="ECO:0008006" key="3">
    <source>
        <dbReference type="Google" id="ProtNLM"/>
    </source>
</evidence>